<dbReference type="PANTHER" id="PTHR10146">
    <property type="entry name" value="PROLINE SYNTHETASE CO-TRANSCRIBED BACTERIAL HOMOLOG PROTEIN"/>
    <property type="match status" value="1"/>
</dbReference>
<dbReference type="InterPro" id="IPR029066">
    <property type="entry name" value="PLP-binding_barrel"/>
</dbReference>
<dbReference type="Proteomes" id="UP000070366">
    <property type="component" value="Unassembled WGS sequence"/>
</dbReference>
<evidence type="ECO:0000313" key="7">
    <source>
        <dbReference type="Proteomes" id="UP000070366"/>
    </source>
</evidence>
<feature type="modified residue" description="N6-(pyridoxal phosphate)lysine" evidence="2 3">
    <location>
        <position position="41"/>
    </location>
</feature>
<organism evidence="6 7">
    <name type="scientific">Christensenella minuta</name>
    <dbReference type="NCBI Taxonomy" id="626937"/>
    <lineage>
        <taxon>Bacteria</taxon>
        <taxon>Bacillati</taxon>
        <taxon>Bacillota</taxon>
        <taxon>Clostridia</taxon>
        <taxon>Christensenellales</taxon>
        <taxon>Christensenellaceae</taxon>
        <taxon>Christensenella</taxon>
    </lineage>
</organism>
<evidence type="ECO:0000256" key="4">
    <source>
        <dbReference type="RuleBase" id="RU004514"/>
    </source>
</evidence>
<dbReference type="HAMAP" id="MF_02087">
    <property type="entry name" value="PLP_homeostasis"/>
    <property type="match status" value="1"/>
</dbReference>
<dbReference type="PIRSF" id="PIRSF004848">
    <property type="entry name" value="YBL036c_PLPDEIII"/>
    <property type="match status" value="1"/>
</dbReference>
<dbReference type="PANTHER" id="PTHR10146:SF14">
    <property type="entry name" value="PYRIDOXAL PHOSPHATE HOMEOSTASIS PROTEIN"/>
    <property type="match status" value="1"/>
</dbReference>
<dbReference type="AlphaFoldDB" id="A0A136Q2A0"/>
<dbReference type="EMBL" id="LSZW01000063">
    <property type="protein sequence ID" value="KXK64808.1"/>
    <property type="molecule type" value="Genomic_DNA"/>
</dbReference>
<evidence type="ECO:0000256" key="1">
    <source>
        <dbReference type="ARBA" id="ARBA00022898"/>
    </source>
</evidence>
<proteinExistence type="inferred from homology"/>
<dbReference type="Pfam" id="PF01168">
    <property type="entry name" value="Ala_racemase_N"/>
    <property type="match status" value="1"/>
</dbReference>
<comment type="cofactor">
    <cofactor evidence="3">
        <name>pyridoxal 5'-phosphate</name>
        <dbReference type="ChEBI" id="CHEBI:597326"/>
    </cofactor>
</comment>
<sequence>MLRCKWMGLAENIAKVRENIASAAQRAGRKQEEISLVAVSKTVDADMVEAAYREGLRCFGENRVQEFLKKSEVLPKDIEWNLIGQLQTNKVKYIINNGVALLHSLDRLSLAQELQKECLKKNAYLDVLIELNIAKEESKSGLYLEQVDVFLDQIADFDRIRLKGFMTVAPYTDDRMYLRKIFAQAKALYDAKKKEFPGFQYLSMGMSNDYEDAILEGSNMVRVGTAIFGSRIYK</sequence>
<protein>
    <recommendedName>
        <fullName evidence="2">Pyridoxal phosphate homeostasis protein</fullName>
        <shortName evidence="2">PLP homeostasis protein</shortName>
    </recommendedName>
</protein>
<dbReference type="InterPro" id="IPR011078">
    <property type="entry name" value="PyrdxlP_homeostasis"/>
</dbReference>
<dbReference type="FunFam" id="3.20.20.10:FF:000018">
    <property type="entry name" value="Pyridoxal phosphate homeostasis protein"/>
    <property type="match status" value="1"/>
</dbReference>
<keyword evidence="1 2" id="KW-0663">Pyridoxal phosphate</keyword>
<comment type="function">
    <text evidence="2">Pyridoxal 5'-phosphate (PLP)-binding protein, which is involved in PLP homeostasis.</text>
</comment>
<keyword evidence="7" id="KW-1185">Reference proteome</keyword>
<dbReference type="InterPro" id="IPR001608">
    <property type="entry name" value="Ala_racemase_N"/>
</dbReference>
<comment type="similarity">
    <text evidence="2 4">Belongs to the pyridoxal phosphate-binding protein YggS/PROSC family.</text>
</comment>
<dbReference type="RefSeq" id="WP_242862159.1">
    <property type="nucleotide sequence ID" value="NZ_LWGY01000001.1"/>
</dbReference>
<evidence type="ECO:0000256" key="2">
    <source>
        <dbReference type="HAMAP-Rule" id="MF_02087"/>
    </source>
</evidence>
<dbReference type="CDD" id="cd00635">
    <property type="entry name" value="PLPDE_III_YBL036c_like"/>
    <property type="match status" value="1"/>
</dbReference>
<evidence type="ECO:0000313" key="6">
    <source>
        <dbReference type="EMBL" id="KXK64808.1"/>
    </source>
</evidence>
<dbReference type="Gene3D" id="3.20.20.10">
    <property type="entry name" value="Alanine racemase"/>
    <property type="match status" value="1"/>
</dbReference>
<dbReference type="SUPFAM" id="SSF51419">
    <property type="entry name" value="PLP-binding barrel"/>
    <property type="match status" value="1"/>
</dbReference>
<dbReference type="PATRIC" id="fig|626937.4.peg.2026"/>
<gene>
    <name evidence="6" type="ORF">HMPREF3293_02049</name>
</gene>
<feature type="domain" description="Alanine racemase N-terminal" evidence="5">
    <location>
        <begin position="13"/>
        <end position="230"/>
    </location>
</feature>
<accession>A0A136Q2A0</accession>
<dbReference type="STRING" id="626937.HMPREF3293_02049"/>
<reference evidence="6 7" key="1">
    <citation type="submission" date="2016-02" db="EMBL/GenBank/DDBJ databases">
        <authorList>
            <person name="Wen L."/>
            <person name="He K."/>
            <person name="Yang H."/>
        </authorList>
    </citation>
    <scope>NUCLEOTIDE SEQUENCE [LARGE SCALE GENOMIC DNA]</scope>
    <source>
        <strain evidence="6 7">DSM 22607</strain>
    </source>
</reference>
<dbReference type="GO" id="GO:0030170">
    <property type="term" value="F:pyridoxal phosphate binding"/>
    <property type="evidence" value="ECO:0007669"/>
    <property type="project" value="UniProtKB-UniRule"/>
</dbReference>
<comment type="caution">
    <text evidence="6">The sequence shown here is derived from an EMBL/GenBank/DDBJ whole genome shotgun (WGS) entry which is preliminary data.</text>
</comment>
<evidence type="ECO:0000259" key="5">
    <source>
        <dbReference type="Pfam" id="PF01168"/>
    </source>
</evidence>
<name>A0A136Q2A0_9FIRM</name>
<dbReference type="NCBIfam" id="TIGR00044">
    <property type="entry name" value="YggS family pyridoxal phosphate-dependent enzyme"/>
    <property type="match status" value="1"/>
</dbReference>
<evidence type="ECO:0000256" key="3">
    <source>
        <dbReference type="PIRSR" id="PIRSR004848-1"/>
    </source>
</evidence>